<reference evidence="2" key="1">
    <citation type="journal article" date="2019" name="Int. J. Syst. Evol. Microbiol.">
        <title>The Global Catalogue of Microorganisms (GCM) 10K type strain sequencing project: providing services to taxonomists for standard genome sequencing and annotation.</title>
        <authorList>
            <consortium name="The Broad Institute Genomics Platform"/>
            <consortium name="The Broad Institute Genome Sequencing Center for Infectious Disease"/>
            <person name="Wu L."/>
            <person name="Ma J."/>
        </authorList>
    </citation>
    <scope>NUCLEOTIDE SEQUENCE [LARGE SCALE GENOMIC DNA]</scope>
    <source>
        <strain evidence="2">CGMCC 1.10832</strain>
    </source>
</reference>
<proteinExistence type="predicted"/>
<gene>
    <name evidence="1" type="ORF">GCM10011506_42180</name>
</gene>
<protein>
    <submittedName>
        <fullName evidence="1">Uncharacterized protein</fullName>
    </submittedName>
</protein>
<sequence length="70" mass="8423">MNRTELREVFERKYKSIKQIITEVLGEPIPSLNDPDSGRLDTKWKSDNDINAYLFMFAHENEIRLYVYRN</sequence>
<comment type="caution">
    <text evidence="1">The sequence shown here is derived from an EMBL/GenBank/DDBJ whole genome shotgun (WGS) entry which is preliminary data.</text>
</comment>
<accession>A0ABQ1N6B0</accession>
<dbReference type="EMBL" id="BMEC01000016">
    <property type="protein sequence ID" value="GGC52102.1"/>
    <property type="molecule type" value="Genomic_DNA"/>
</dbReference>
<organism evidence="1 2">
    <name type="scientific">Marivirga lumbricoides</name>
    <dbReference type="NCBI Taxonomy" id="1046115"/>
    <lineage>
        <taxon>Bacteria</taxon>
        <taxon>Pseudomonadati</taxon>
        <taxon>Bacteroidota</taxon>
        <taxon>Cytophagia</taxon>
        <taxon>Cytophagales</taxon>
        <taxon>Marivirgaceae</taxon>
        <taxon>Marivirga</taxon>
    </lineage>
</organism>
<dbReference type="Proteomes" id="UP000636010">
    <property type="component" value="Unassembled WGS sequence"/>
</dbReference>
<evidence type="ECO:0000313" key="1">
    <source>
        <dbReference type="EMBL" id="GGC52102.1"/>
    </source>
</evidence>
<evidence type="ECO:0000313" key="2">
    <source>
        <dbReference type="Proteomes" id="UP000636010"/>
    </source>
</evidence>
<name>A0ABQ1N6B0_9BACT</name>
<keyword evidence="2" id="KW-1185">Reference proteome</keyword>